<protein>
    <recommendedName>
        <fullName evidence="4">Encoded protein</fullName>
    </recommendedName>
</protein>
<keyword evidence="3" id="KW-1185">Reference proteome</keyword>
<dbReference type="EMBL" id="MU069463">
    <property type="protein sequence ID" value="KAF5842335.1"/>
    <property type="molecule type" value="Genomic_DNA"/>
</dbReference>
<evidence type="ECO:0000313" key="3">
    <source>
        <dbReference type="Proteomes" id="UP000815325"/>
    </source>
</evidence>
<accession>A0ABQ7H650</accession>
<proteinExistence type="predicted"/>
<sequence length="71" mass="7610">MPRRPPTETWSKCANAAASAVALVAGVVCMWKKRRSHSRSAPGPPGFPIVGHAQGFLIVGHAPFCLSWCPR</sequence>
<reference evidence="2" key="1">
    <citation type="submission" date="2017-08" db="EMBL/GenBank/DDBJ databases">
        <authorList>
            <person name="Polle J.E."/>
            <person name="Barry K."/>
            <person name="Cushman J."/>
            <person name="Schmutz J."/>
            <person name="Tran D."/>
            <person name="Hathwaick L.T."/>
            <person name="Yim W.C."/>
            <person name="Jenkins J."/>
            <person name="Mckie-Krisberg Z.M."/>
            <person name="Prochnik S."/>
            <person name="Lindquist E."/>
            <person name="Dockter R.B."/>
            <person name="Adam C."/>
            <person name="Molina H."/>
            <person name="Bunkerborg J."/>
            <person name="Jin E."/>
            <person name="Buchheim M."/>
            <person name="Magnuson J."/>
        </authorList>
    </citation>
    <scope>NUCLEOTIDE SEQUENCE</scope>
    <source>
        <strain evidence="2">CCAP 19/18</strain>
    </source>
</reference>
<gene>
    <name evidence="2" type="ORF">DUNSADRAFT_7649</name>
</gene>
<name>A0ABQ7H650_DUNSA</name>
<feature type="transmembrane region" description="Helical" evidence="1">
    <location>
        <begin position="14"/>
        <end position="31"/>
    </location>
</feature>
<comment type="caution">
    <text evidence="2">The sequence shown here is derived from an EMBL/GenBank/DDBJ whole genome shotgun (WGS) entry which is preliminary data.</text>
</comment>
<keyword evidence="1" id="KW-0812">Transmembrane</keyword>
<evidence type="ECO:0000256" key="1">
    <source>
        <dbReference type="SAM" id="Phobius"/>
    </source>
</evidence>
<dbReference type="Proteomes" id="UP000815325">
    <property type="component" value="Unassembled WGS sequence"/>
</dbReference>
<keyword evidence="1" id="KW-0472">Membrane</keyword>
<organism evidence="2 3">
    <name type="scientific">Dunaliella salina</name>
    <name type="common">Green alga</name>
    <name type="synonym">Protococcus salinus</name>
    <dbReference type="NCBI Taxonomy" id="3046"/>
    <lineage>
        <taxon>Eukaryota</taxon>
        <taxon>Viridiplantae</taxon>
        <taxon>Chlorophyta</taxon>
        <taxon>core chlorophytes</taxon>
        <taxon>Chlorophyceae</taxon>
        <taxon>CS clade</taxon>
        <taxon>Chlamydomonadales</taxon>
        <taxon>Dunaliellaceae</taxon>
        <taxon>Dunaliella</taxon>
    </lineage>
</organism>
<evidence type="ECO:0000313" key="2">
    <source>
        <dbReference type="EMBL" id="KAF5842335.1"/>
    </source>
</evidence>
<keyword evidence="1" id="KW-1133">Transmembrane helix</keyword>
<evidence type="ECO:0008006" key="4">
    <source>
        <dbReference type="Google" id="ProtNLM"/>
    </source>
</evidence>